<comment type="caution">
    <text evidence="3">The sequence shown here is derived from an EMBL/GenBank/DDBJ whole genome shotgun (WGS) entry which is preliminary data.</text>
</comment>
<evidence type="ECO:0000313" key="4">
    <source>
        <dbReference type="Proteomes" id="UP000320762"/>
    </source>
</evidence>
<name>A0A550CXD4_9AGAR</name>
<dbReference type="Proteomes" id="UP000320762">
    <property type="component" value="Unassembled WGS sequence"/>
</dbReference>
<feature type="region of interest" description="Disordered" evidence="1">
    <location>
        <begin position="1"/>
        <end position="21"/>
    </location>
</feature>
<evidence type="ECO:0000256" key="1">
    <source>
        <dbReference type="SAM" id="MobiDB-lite"/>
    </source>
</evidence>
<dbReference type="InterPro" id="IPR011333">
    <property type="entry name" value="SKP1/BTB/POZ_sf"/>
</dbReference>
<accession>A0A550CXD4</accession>
<evidence type="ECO:0000259" key="2">
    <source>
        <dbReference type="PROSITE" id="PS50097"/>
    </source>
</evidence>
<dbReference type="SMART" id="SM00225">
    <property type="entry name" value="BTB"/>
    <property type="match status" value="1"/>
</dbReference>
<reference evidence="3 4" key="1">
    <citation type="journal article" date="2019" name="New Phytol.">
        <title>Comparative genomics reveals unique wood-decay strategies and fruiting body development in the Schizophyllaceae.</title>
        <authorList>
            <person name="Almasi E."/>
            <person name="Sahu N."/>
            <person name="Krizsan K."/>
            <person name="Balint B."/>
            <person name="Kovacs G.M."/>
            <person name="Kiss B."/>
            <person name="Cseklye J."/>
            <person name="Drula E."/>
            <person name="Henrissat B."/>
            <person name="Nagy I."/>
            <person name="Chovatia M."/>
            <person name="Adam C."/>
            <person name="LaButti K."/>
            <person name="Lipzen A."/>
            <person name="Riley R."/>
            <person name="Grigoriev I.V."/>
            <person name="Nagy L.G."/>
        </authorList>
    </citation>
    <scope>NUCLEOTIDE SEQUENCE [LARGE SCALE GENOMIC DNA]</scope>
    <source>
        <strain evidence="3 4">NL-1724</strain>
    </source>
</reference>
<sequence>MSAVENCEPLAKRQRTEDASLSSATRHDTHWYRDGSIVLHVEDMLFRVHQTTLEKFSEVFRDLFAVPQPEGEEQVDGCPVVRLQADKSLHWEHLLDAIYDPLHFFTLESQNRNDKIARLSSILRLATKYRIVVFRQKCITMFSKHFPTADVFACNLHDLPSIPQAADVLQLGRTTNALTLLPFAFLRLALIPNKEILYYLQIAKEDKLALYRGLLELLTARNKDVYPFVFAFTPTDGCRASPSCTIRGFGDLPASVDNIHFFALKAEFAFMQTVLCESCYESIGSTFLAGRQKTWERLPEIFDLGKDWDELRRIQNYDSELPP</sequence>
<protein>
    <recommendedName>
        <fullName evidence="2">BTB domain-containing protein</fullName>
    </recommendedName>
</protein>
<dbReference type="Pfam" id="PF00651">
    <property type="entry name" value="BTB"/>
    <property type="match status" value="1"/>
</dbReference>
<dbReference type="STRING" id="97359.A0A550CXD4"/>
<organism evidence="3 4">
    <name type="scientific">Schizophyllum amplum</name>
    <dbReference type="NCBI Taxonomy" id="97359"/>
    <lineage>
        <taxon>Eukaryota</taxon>
        <taxon>Fungi</taxon>
        <taxon>Dikarya</taxon>
        <taxon>Basidiomycota</taxon>
        <taxon>Agaricomycotina</taxon>
        <taxon>Agaricomycetes</taxon>
        <taxon>Agaricomycetidae</taxon>
        <taxon>Agaricales</taxon>
        <taxon>Schizophyllaceae</taxon>
        <taxon>Schizophyllum</taxon>
    </lineage>
</organism>
<dbReference type="PROSITE" id="PS50097">
    <property type="entry name" value="BTB"/>
    <property type="match status" value="1"/>
</dbReference>
<proteinExistence type="predicted"/>
<dbReference type="Gene3D" id="3.30.710.10">
    <property type="entry name" value="Potassium Channel Kv1.1, Chain A"/>
    <property type="match status" value="1"/>
</dbReference>
<dbReference type="AlphaFoldDB" id="A0A550CXD4"/>
<dbReference type="OrthoDB" id="3218112at2759"/>
<keyword evidence="4" id="KW-1185">Reference proteome</keyword>
<gene>
    <name evidence="3" type="ORF">BD626DRAFT_624817</name>
</gene>
<dbReference type="SUPFAM" id="SSF54695">
    <property type="entry name" value="POZ domain"/>
    <property type="match status" value="1"/>
</dbReference>
<dbReference type="InterPro" id="IPR000210">
    <property type="entry name" value="BTB/POZ_dom"/>
</dbReference>
<feature type="domain" description="BTB" evidence="2">
    <location>
        <begin position="35"/>
        <end position="100"/>
    </location>
</feature>
<dbReference type="EMBL" id="VDMD01000001">
    <property type="protein sequence ID" value="TRM69460.1"/>
    <property type="molecule type" value="Genomic_DNA"/>
</dbReference>
<evidence type="ECO:0000313" key="3">
    <source>
        <dbReference type="EMBL" id="TRM69460.1"/>
    </source>
</evidence>